<keyword evidence="1" id="KW-0175">Coiled coil</keyword>
<dbReference type="EMBL" id="JACIJI010000012">
    <property type="protein sequence ID" value="MBB5720308.1"/>
    <property type="molecule type" value="Genomic_DNA"/>
</dbReference>
<reference evidence="4 5" key="1">
    <citation type="submission" date="2020-08" db="EMBL/GenBank/DDBJ databases">
        <title>Genomic Encyclopedia of Type Strains, Phase IV (KMG-IV): sequencing the most valuable type-strain genomes for metagenomic binning, comparative biology and taxonomic classification.</title>
        <authorList>
            <person name="Goeker M."/>
        </authorList>
    </citation>
    <scope>NUCLEOTIDE SEQUENCE [LARGE SCALE GENOMIC DNA]</scope>
    <source>
        <strain evidence="4 5">DSM 27203</strain>
    </source>
</reference>
<organism evidence="4 5">
    <name type="scientific">Stakelama sediminis</name>
    <dbReference type="NCBI Taxonomy" id="463200"/>
    <lineage>
        <taxon>Bacteria</taxon>
        <taxon>Pseudomonadati</taxon>
        <taxon>Pseudomonadota</taxon>
        <taxon>Alphaproteobacteria</taxon>
        <taxon>Sphingomonadales</taxon>
        <taxon>Sphingomonadaceae</taxon>
        <taxon>Stakelama</taxon>
    </lineage>
</organism>
<feature type="coiled-coil region" evidence="1">
    <location>
        <begin position="111"/>
        <end position="141"/>
    </location>
</feature>
<accession>A0A840Z2T4</accession>
<dbReference type="Proteomes" id="UP000554342">
    <property type="component" value="Unassembled WGS sequence"/>
</dbReference>
<proteinExistence type="predicted"/>
<evidence type="ECO:0000256" key="1">
    <source>
        <dbReference type="SAM" id="Coils"/>
    </source>
</evidence>
<feature type="compositionally biased region" description="Polar residues" evidence="2">
    <location>
        <begin position="1"/>
        <end position="14"/>
    </location>
</feature>
<evidence type="ECO:0000256" key="2">
    <source>
        <dbReference type="SAM" id="MobiDB-lite"/>
    </source>
</evidence>
<gene>
    <name evidence="4" type="ORF">FHR23_003273</name>
</gene>
<evidence type="ECO:0000313" key="4">
    <source>
        <dbReference type="EMBL" id="MBB5720308.1"/>
    </source>
</evidence>
<dbReference type="Pfam" id="PF10686">
    <property type="entry name" value="YAcAr"/>
    <property type="match status" value="1"/>
</dbReference>
<dbReference type="InterPro" id="IPR019627">
    <property type="entry name" value="YAcAr"/>
</dbReference>
<comment type="caution">
    <text evidence="4">The sequence shown here is derived from an EMBL/GenBank/DDBJ whole genome shotgun (WGS) entry which is preliminary data.</text>
</comment>
<feature type="region of interest" description="Disordered" evidence="2">
    <location>
        <begin position="1"/>
        <end position="44"/>
    </location>
</feature>
<dbReference type="AlphaFoldDB" id="A0A840Z2T4"/>
<name>A0A840Z2T4_9SPHN</name>
<keyword evidence="5" id="KW-1185">Reference proteome</keyword>
<evidence type="ECO:0000259" key="3">
    <source>
        <dbReference type="Pfam" id="PF10686"/>
    </source>
</evidence>
<evidence type="ECO:0000313" key="5">
    <source>
        <dbReference type="Proteomes" id="UP000554342"/>
    </source>
</evidence>
<feature type="domain" description="YspA cpYpsA-related SLOG" evidence="3">
    <location>
        <begin position="227"/>
        <end position="291"/>
    </location>
</feature>
<protein>
    <recommendedName>
        <fullName evidence="3">YspA cpYpsA-related SLOG domain-containing protein</fullName>
    </recommendedName>
</protein>
<sequence>MRSAVQPRSGSRQVVATKAATGAANMERQAMTSENHITDDEPEHEASGIAHLLEELELFGRRPFDDDADPRPLPEARLVEGAAADTYDAMIAALLDTRLEPDAEDLLWGFTNVFQRAADRLERELDDNEQAQRRLQCEQDGSEVRSVELETAIAIGRSMIERRDAMEAFRDVFAAQFRAHFRKPWIARTGSVANRRTMTAAMIDSRDFLAARKRAETEVLLPKGTLIAITGGGDYLDHQRVWSALDRVLAKHQDMVLLHGGTPSGVEHIAECWARTRKVTTVVFRPDWARHAKAAPFKRNDVLLAQLPAGLLQFPGTGISANLADKARKMGISVWRFE</sequence>